<dbReference type="PANTHER" id="PTHR12534:SF0">
    <property type="entry name" value="SMALL RIBOSOMAL SUBUNIT PROTEIN US2M"/>
    <property type="match status" value="1"/>
</dbReference>
<dbReference type="PANTHER" id="PTHR12534">
    <property type="entry name" value="30S RIBOSOMAL PROTEIN S2 PROKARYOTIC AND ORGANELLAR"/>
    <property type="match status" value="1"/>
</dbReference>
<dbReference type="SUPFAM" id="SSF52313">
    <property type="entry name" value="Ribosomal protein S2"/>
    <property type="match status" value="1"/>
</dbReference>
<protein>
    <submittedName>
        <fullName evidence="2">Ribosomal protein S2</fullName>
    </submittedName>
</protein>
<sequence length="232" mass="27561">MFLNFNTLLSNYLHISNIRKLHKKNYNLYKIVNNSYIINLVYISSNLYKLYKLIFSLTLKKYYITLINTTHLHNNTIVNYLVKFTKSTYFSKKWINGILTNEDILSSFIITYTFLYRLDMSNNYSLKNRFKNLKSKYNFTKYLKNMEFSKFIFFINLDSNLPAVKESIFKNKFIMGMHDLNFNTDLIDFGLCCNNTNPKAINFILKFITTSLISAQSVKFGKLKKKITLEQQ</sequence>
<dbReference type="GO" id="GO:0006412">
    <property type="term" value="P:translation"/>
    <property type="evidence" value="ECO:0007669"/>
    <property type="project" value="InterPro"/>
</dbReference>
<organism evidence="2">
    <name type="scientific">Babesia sp. Lintan</name>
    <dbReference type="NCBI Taxonomy" id="462223"/>
    <lineage>
        <taxon>Eukaryota</taxon>
        <taxon>Sar</taxon>
        <taxon>Alveolata</taxon>
        <taxon>Apicomplexa</taxon>
        <taxon>Aconoidasida</taxon>
        <taxon>Piroplasmida</taxon>
        <taxon>Babesiidae</taxon>
        <taxon>Babesia</taxon>
    </lineage>
</organism>
<dbReference type="EMBL" id="KX881915">
    <property type="protein sequence ID" value="APQ42936.1"/>
    <property type="molecule type" value="Genomic_DNA"/>
</dbReference>
<evidence type="ECO:0000313" key="2">
    <source>
        <dbReference type="EMBL" id="APQ42936.1"/>
    </source>
</evidence>
<comment type="similarity">
    <text evidence="1">Belongs to the universal ribosomal protein uS2 family.</text>
</comment>
<gene>
    <name evidence="2" type="ORF">BLAP_32</name>
</gene>
<name>A0A1L6BZV8_9APIC</name>
<keyword evidence="2" id="KW-0687">Ribonucleoprotein</keyword>
<dbReference type="AlphaFoldDB" id="A0A1L6BZV8"/>
<dbReference type="GO" id="GO:0005763">
    <property type="term" value="C:mitochondrial small ribosomal subunit"/>
    <property type="evidence" value="ECO:0007669"/>
    <property type="project" value="TreeGrafter"/>
</dbReference>
<evidence type="ECO:0000256" key="1">
    <source>
        <dbReference type="ARBA" id="ARBA00006242"/>
    </source>
</evidence>
<dbReference type="GO" id="GO:0003735">
    <property type="term" value="F:structural constituent of ribosome"/>
    <property type="evidence" value="ECO:0007669"/>
    <property type="project" value="InterPro"/>
</dbReference>
<proteinExistence type="inferred from homology"/>
<accession>A0A1L6BZV8</accession>
<keyword evidence="2" id="KW-0689">Ribosomal protein</keyword>
<reference evidence="2" key="1">
    <citation type="journal article" date="2016" name="Vet. Parasitol.">
        <title>The apicoplast genomes of two taxonomic units of Babesia from sheep.</title>
        <authorList>
            <person name="Wang T."/>
            <person name="Guan G."/>
            <person name="Korhonen P.K."/>
            <person name="Koehler A.V."/>
            <person name="Hall R.S."/>
            <person name="Young N.D."/>
            <person name="Yin H."/>
            <person name="Gasser R.B."/>
        </authorList>
    </citation>
    <scope>NUCLEOTIDE SEQUENCE</scope>
</reference>
<dbReference type="Gene3D" id="3.40.50.10490">
    <property type="entry name" value="Glucose-6-phosphate isomerase like protein, domain 1"/>
    <property type="match status" value="1"/>
</dbReference>
<dbReference type="InterPro" id="IPR023591">
    <property type="entry name" value="Ribosomal_uS2_flav_dom_sf"/>
</dbReference>
<dbReference type="InterPro" id="IPR005706">
    <property type="entry name" value="Ribosomal_uS2_bac/mit/plastid"/>
</dbReference>
<dbReference type="InterPro" id="IPR001865">
    <property type="entry name" value="Ribosomal_uS2"/>
</dbReference>
<dbReference type="Pfam" id="PF00318">
    <property type="entry name" value="Ribosomal_S2"/>
    <property type="match status" value="1"/>
</dbReference>